<comment type="similarity">
    <text evidence="3">Belongs to the ubiquitin-activating E1 family.</text>
</comment>
<evidence type="ECO:0000313" key="8">
    <source>
        <dbReference type="EMBL" id="CAD8253880.1"/>
    </source>
</evidence>
<dbReference type="EMBL" id="HBEA01004450">
    <property type="protein sequence ID" value="CAD8253880.1"/>
    <property type="molecule type" value="Transcribed_RNA"/>
</dbReference>
<gene>
    <name evidence="8" type="ORF">PPYR1160_LOCUS3372</name>
</gene>
<feature type="domain" description="THIF-type NAD/FAD binding fold" evidence="7">
    <location>
        <begin position="17"/>
        <end position="330"/>
    </location>
</feature>
<dbReference type="InterPro" id="IPR000011">
    <property type="entry name" value="UBQ/SUMO-activ_enz_E1-like"/>
</dbReference>
<dbReference type="PANTHER" id="PTHR10953">
    <property type="entry name" value="UBIQUITIN-ACTIVATING ENZYME E1"/>
    <property type="match status" value="1"/>
</dbReference>
<evidence type="ECO:0000256" key="1">
    <source>
        <dbReference type="ARBA" id="ARBA00004123"/>
    </source>
</evidence>
<name>A0A7R9YA67_9STRA</name>
<sequence length="358" mass="38767">MSDANVVQLDEREAEIYDRQIRLWGVAAQKRMQQARVLFLGVTALSAEVAKNLVLAGISVTLQDGNAVRGRDLGANFFLAAEDVGANRAEAARARVAELNPLASVEADPRPLEMVLADSSTWTSGRFNVIVMTTGTAQQQRTVDLLCRSKEPVIAFYAGTLMGLEGWFFADAGETYTFKKDKVPGEDEVFDSRSFVSLEVAEDASWDSLRSGRTFVPPTWVKAALLRQSEIEQLILGGAPEEQIGAALWEMSESFIRSKGEARPKLPGCATEGDWLAAAAMAQAEVSPVAAIVGGMLAQEVIKVISNTGTPMNNLFAFDGLANEGREVCLGGQKVRPGRRVQEVEEIDIIPLSSDEED</sequence>
<evidence type="ECO:0000256" key="2">
    <source>
        <dbReference type="ARBA" id="ARBA00004718"/>
    </source>
</evidence>
<dbReference type="Gene3D" id="3.40.50.720">
    <property type="entry name" value="NAD(P)-binding Rossmann-like Domain"/>
    <property type="match status" value="1"/>
</dbReference>
<evidence type="ECO:0000256" key="6">
    <source>
        <dbReference type="ARBA" id="ARBA00044354"/>
    </source>
</evidence>
<evidence type="ECO:0000256" key="5">
    <source>
        <dbReference type="ARBA" id="ARBA00023242"/>
    </source>
</evidence>
<reference evidence="8" key="1">
    <citation type="submission" date="2021-01" db="EMBL/GenBank/DDBJ databases">
        <authorList>
            <person name="Corre E."/>
            <person name="Pelletier E."/>
            <person name="Niang G."/>
            <person name="Scheremetjew M."/>
            <person name="Finn R."/>
            <person name="Kale V."/>
            <person name="Holt S."/>
            <person name="Cochrane G."/>
            <person name="Meng A."/>
            <person name="Brown T."/>
            <person name="Cohen L."/>
        </authorList>
    </citation>
    <scope>NUCLEOTIDE SEQUENCE</scope>
    <source>
        <strain evidence="8">CCMP2078</strain>
    </source>
</reference>
<comment type="subcellular location">
    <subcellularLocation>
        <location evidence="1">Nucleus</location>
    </subcellularLocation>
</comment>
<dbReference type="InterPro" id="IPR000594">
    <property type="entry name" value="ThiF_NAD_FAD-bd"/>
</dbReference>
<evidence type="ECO:0000259" key="7">
    <source>
        <dbReference type="Pfam" id="PF00899"/>
    </source>
</evidence>
<dbReference type="GO" id="GO:0005737">
    <property type="term" value="C:cytoplasm"/>
    <property type="evidence" value="ECO:0007669"/>
    <property type="project" value="TreeGrafter"/>
</dbReference>
<dbReference type="GO" id="GO:0016925">
    <property type="term" value="P:protein sumoylation"/>
    <property type="evidence" value="ECO:0007669"/>
    <property type="project" value="TreeGrafter"/>
</dbReference>
<dbReference type="SUPFAM" id="SSF69572">
    <property type="entry name" value="Activating enzymes of the ubiquitin-like proteins"/>
    <property type="match status" value="1"/>
</dbReference>
<dbReference type="PANTHER" id="PTHR10953:SF162">
    <property type="entry name" value="SUMO-ACTIVATING ENZYME SUBUNIT 1"/>
    <property type="match status" value="1"/>
</dbReference>
<protein>
    <recommendedName>
        <fullName evidence="6">Ubiquitin-like 1-activating enzyme E1A</fullName>
    </recommendedName>
</protein>
<keyword evidence="4" id="KW-0833">Ubl conjugation pathway</keyword>
<dbReference type="Pfam" id="PF00899">
    <property type="entry name" value="ThiF"/>
    <property type="match status" value="1"/>
</dbReference>
<evidence type="ECO:0000256" key="4">
    <source>
        <dbReference type="ARBA" id="ARBA00022786"/>
    </source>
</evidence>
<proteinExistence type="inferred from homology"/>
<evidence type="ECO:0000256" key="3">
    <source>
        <dbReference type="ARBA" id="ARBA00005673"/>
    </source>
</evidence>
<accession>A0A7R9YA67</accession>
<dbReference type="GO" id="GO:0019948">
    <property type="term" value="F:SUMO activating enzyme activity"/>
    <property type="evidence" value="ECO:0007669"/>
    <property type="project" value="TreeGrafter"/>
</dbReference>
<dbReference type="GO" id="GO:0031510">
    <property type="term" value="C:SUMO activating enzyme complex"/>
    <property type="evidence" value="ECO:0007669"/>
    <property type="project" value="TreeGrafter"/>
</dbReference>
<dbReference type="InterPro" id="IPR045886">
    <property type="entry name" value="ThiF/MoeB/HesA"/>
</dbReference>
<keyword evidence="5" id="KW-0539">Nucleus</keyword>
<organism evidence="8">
    <name type="scientific">Pinguiococcus pyrenoidosus</name>
    <dbReference type="NCBI Taxonomy" id="172671"/>
    <lineage>
        <taxon>Eukaryota</taxon>
        <taxon>Sar</taxon>
        <taxon>Stramenopiles</taxon>
        <taxon>Ochrophyta</taxon>
        <taxon>Pinguiophyceae</taxon>
        <taxon>Pinguiochrysidales</taxon>
        <taxon>Pinguiochrysidaceae</taxon>
        <taxon>Pinguiococcus</taxon>
    </lineage>
</organism>
<comment type="pathway">
    <text evidence="2">Protein modification; protein sumoylation.</text>
</comment>
<dbReference type="InterPro" id="IPR035985">
    <property type="entry name" value="Ubiquitin-activating_enz"/>
</dbReference>
<dbReference type="AlphaFoldDB" id="A0A7R9YA67"/>
<dbReference type="PRINTS" id="PR01849">
    <property type="entry name" value="UBIQUITINACT"/>
</dbReference>